<organism evidence="7 8">
    <name type="scientific">Hymenobacter negativus</name>
    <dbReference type="NCBI Taxonomy" id="2795026"/>
    <lineage>
        <taxon>Bacteria</taxon>
        <taxon>Pseudomonadati</taxon>
        <taxon>Bacteroidota</taxon>
        <taxon>Cytophagia</taxon>
        <taxon>Cytophagales</taxon>
        <taxon>Hymenobacteraceae</taxon>
        <taxon>Hymenobacter</taxon>
    </lineage>
</organism>
<name>A0ABS0Q974_9BACT</name>
<keyword evidence="3 6" id="KW-0812">Transmembrane</keyword>
<evidence type="ECO:0000256" key="4">
    <source>
        <dbReference type="ARBA" id="ARBA00022989"/>
    </source>
</evidence>
<gene>
    <name evidence="7" type="ORF">I7X13_13210</name>
</gene>
<evidence type="ECO:0000256" key="5">
    <source>
        <dbReference type="ARBA" id="ARBA00023136"/>
    </source>
</evidence>
<keyword evidence="4 6" id="KW-1133">Transmembrane helix</keyword>
<evidence type="ECO:0000313" key="8">
    <source>
        <dbReference type="Proteomes" id="UP000625631"/>
    </source>
</evidence>
<feature type="transmembrane region" description="Helical" evidence="6">
    <location>
        <begin position="307"/>
        <end position="325"/>
    </location>
</feature>
<keyword evidence="2" id="KW-1003">Cell membrane</keyword>
<dbReference type="InterPro" id="IPR005495">
    <property type="entry name" value="LptG/LptF_permease"/>
</dbReference>
<feature type="transmembrane region" description="Helical" evidence="6">
    <location>
        <begin position="53"/>
        <end position="79"/>
    </location>
</feature>
<keyword evidence="5 6" id="KW-0472">Membrane</keyword>
<reference evidence="7 8" key="1">
    <citation type="submission" date="2020-12" db="EMBL/GenBank/DDBJ databases">
        <title>Hymenobacter sp.</title>
        <authorList>
            <person name="Kim M.K."/>
        </authorList>
    </citation>
    <scope>NUCLEOTIDE SEQUENCE [LARGE SCALE GENOMIC DNA]</scope>
    <source>
        <strain evidence="7 8">BT442</strain>
    </source>
</reference>
<sequence length="359" mass="40747">MRILDRYIIRKFLTAFFFTVVLLVSVICVIDYTEKNDDFLRHGLSGHKIIFGYYVYVFPYFANMLSPITVFIAVVFVTAQLAVRTEIVAIMASGVSFRRLLVPYAVGAGLLGVLTFAVVGWVLPLGNKHRVQFERAYVKSPWRYEGRNVHIKIGPRHYVYMESYDNISNIGFHFALETVDGTVLRRRLTADAINWDSTRHAWHLSPQLIRTFRGLQDETLQTLPARDTTLNLFPKDFGSDYHLAETLTLPELNGLIRTKIERGASDTQTYQSDKYERYAYPFAIFILALIGVTLSARKARAGVGGQIALGFVLAFVFIFFVMFSRNLAQVGQLSPMLAAWVPSLIFSGIGLVLYRFVPK</sequence>
<dbReference type="PANTHER" id="PTHR33529">
    <property type="entry name" value="SLR0882 PROTEIN-RELATED"/>
    <property type="match status" value="1"/>
</dbReference>
<feature type="transmembrane region" description="Helical" evidence="6">
    <location>
        <begin position="12"/>
        <end position="33"/>
    </location>
</feature>
<evidence type="ECO:0000256" key="2">
    <source>
        <dbReference type="ARBA" id="ARBA00022475"/>
    </source>
</evidence>
<evidence type="ECO:0000256" key="3">
    <source>
        <dbReference type="ARBA" id="ARBA00022692"/>
    </source>
</evidence>
<keyword evidence="8" id="KW-1185">Reference proteome</keyword>
<comment type="subcellular location">
    <subcellularLocation>
        <location evidence="1">Cell membrane</location>
        <topology evidence="1">Multi-pass membrane protein</topology>
    </subcellularLocation>
</comment>
<proteinExistence type="predicted"/>
<evidence type="ECO:0000313" key="7">
    <source>
        <dbReference type="EMBL" id="MBH8559017.1"/>
    </source>
</evidence>
<comment type="caution">
    <text evidence="7">The sequence shown here is derived from an EMBL/GenBank/DDBJ whole genome shotgun (WGS) entry which is preliminary data.</text>
</comment>
<accession>A0ABS0Q974</accession>
<dbReference type="EMBL" id="JAEDAE010000005">
    <property type="protein sequence ID" value="MBH8559017.1"/>
    <property type="molecule type" value="Genomic_DNA"/>
</dbReference>
<feature type="transmembrane region" description="Helical" evidence="6">
    <location>
        <begin position="337"/>
        <end position="357"/>
    </location>
</feature>
<evidence type="ECO:0000256" key="1">
    <source>
        <dbReference type="ARBA" id="ARBA00004651"/>
    </source>
</evidence>
<dbReference type="Proteomes" id="UP000625631">
    <property type="component" value="Unassembled WGS sequence"/>
</dbReference>
<dbReference type="Pfam" id="PF03739">
    <property type="entry name" value="LptF_LptG"/>
    <property type="match status" value="1"/>
</dbReference>
<feature type="transmembrane region" description="Helical" evidence="6">
    <location>
        <begin position="278"/>
        <end position="295"/>
    </location>
</feature>
<feature type="transmembrane region" description="Helical" evidence="6">
    <location>
        <begin position="100"/>
        <end position="123"/>
    </location>
</feature>
<dbReference type="PANTHER" id="PTHR33529:SF8">
    <property type="entry name" value="PERMEASE, YJGP_YJGQ FAMILY"/>
    <property type="match status" value="1"/>
</dbReference>
<protein>
    <submittedName>
        <fullName evidence="7">LptF/LptG family permease</fullName>
    </submittedName>
</protein>
<evidence type="ECO:0000256" key="6">
    <source>
        <dbReference type="SAM" id="Phobius"/>
    </source>
</evidence>